<organism evidence="1 2">
    <name type="scientific">Plutella xylostella</name>
    <name type="common">Diamondback moth</name>
    <name type="synonym">Plutella maculipennis</name>
    <dbReference type="NCBI Taxonomy" id="51655"/>
    <lineage>
        <taxon>Eukaryota</taxon>
        <taxon>Metazoa</taxon>
        <taxon>Ecdysozoa</taxon>
        <taxon>Arthropoda</taxon>
        <taxon>Hexapoda</taxon>
        <taxon>Insecta</taxon>
        <taxon>Pterygota</taxon>
        <taxon>Neoptera</taxon>
        <taxon>Endopterygota</taxon>
        <taxon>Lepidoptera</taxon>
        <taxon>Glossata</taxon>
        <taxon>Ditrysia</taxon>
        <taxon>Yponomeutoidea</taxon>
        <taxon>Plutellidae</taxon>
        <taxon>Plutella</taxon>
    </lineage>
</organism>
<sequence>MARAVAIKRYDSADHEKCNEKNKIGFPAGCACKSKGALKCSITTSGGECGDGRGAGGCTEGAWSVWPQGHAGRCSALASPAATAAPFARPSGAQSD</sequence>
<comment type="caution">
    <text evidence="1">The sequence shown here is derived from an EMBL/GenBank/DDBJ whole genome shotgun (WGS) entry which is preliminary data.</text>
</comment>
<dbReference type="EMBL" id="JAHIBW010000029">
    <property type="protein sequence ID" value="KAG7296149.1"/>
    <property type="molecule type" value="Genomic_DNA"/>
</dbReference>
<reference evidence="1 2" key="1">
    <citation type="submission" date="2021-06" db="EMBL/GenBank/DDBJ databases">
        <title>A haploid diamondback moth (Plutella xylostella L.) genome assembly resolves 31 chromosomes and identifies a diamide resistance mutation.</title>
        <authorList>
            <person name="Ward C.M."/>
            <person name="Perry K.D."/>
            <person name="Baker G."/>
            <person name="Powis K."/>
            <person name="Heckel D.G."/>
            <person name="Baxter S.W."/>
        </authorList>
    </citation>
    <scope>NUCLEOTIDE SEQUENCE [LARGE SCALE GENOMIC DNA]</scope>
    <source>
        <strain evidence="1 2">LV</strain>
        <tissue evidence="1">Single pupa</tissue>
    </source>
</reference>
<protein>
    <submittedName>
        <fullName evidence="1">Uncharacterized protein</fullName>
    </submittedName>
</protein>
<proteinExistence type="predicted"/>
<evidence type="ECO:0000313" key="2">
    <source>
        <dbReference type="Proteomes" id="UP000823941"/>
    </source>
</evidence>
<accession>A0ABQ7PUG1</accession>
<dbReference type="Proteomes" id="UP000823941">
    <property type="component" value="Chromosome 29"/>
</dbReference>
<name>A0ABQ7PUG1_PLUXY</name>
<evidence type="ECO:0000313" key="1">
    <source>
        <dbReference type="EMBL" id="KAG7296149.1"/>
    </source>
</evidence>
<keyword evidence="2" id="KW-1185">Reference proteome</keyword>
<gene>
    <name evidence="1" type="ORF">JYU34_021248</name>
</gene>